<sequence length="192" mass="22277">MKNGQKINFSAEADEAVRLFLLLFISVYWVTARKDHPKFKRKADDLFFEHTLSLAEALCSFQFILTHLDGRQLLIKSQPGEVVKPDQFKAINDEGMPQYQRPFMKGKLYIHFSVDFQEFFSPDQCKALEAVLPSRPSSLLTDRELDECEETTLHDVNIEEEMRRQQARAQEAYDEDDDDMHGGAQRVQCAQQ</sequence>
<evidence type="ECO:0000313" key="1">
    <source>
        <dbReference type="EMBL" id="KAI4302256.1"/>
    </source>
</evidence>
<dbReference type="Proteomes" id="UP001057402">
    <property type="component" value="Chromosome 12"/>
</dbReference>
<accession>A0ACB9KZ25</accession>
<keyword evidence="2" id="KW-1185">Reference proteome</keyword>
<protein>
    <submittedName>
        <fullName evidence="1">Uncharacterized protein</fullName>
    </submittedName>
</protein>
<name>A0ACB9KZ25_9MYRT</name>
<organism evidence="1 2">
    <name type="scientific">Melastoma candidum</name>
    <dbReference type="NCBI Taxonomy" id="119954"/>
    <lineage>
        <taxon>Eukaryota</taxon>
        <taxon>Viridiplantae</taxon>
        <taxon>Streptophyta</taxon>
        <taxon>Embryophyta</taxon>
        <taxon>Tracheophyta</taxon>
        <taxon>Spermatophyta</taxon>
        <taxon>Magnoliopsida</taxon>
        <taxon>eudicotyledons</taxon>
        <taxon>Gunneridae</taxon>
        <taxon>Pentapetalae</taxon>
        <taxon>rosids</taxon>
        <taxon>malvids</taxon>
        <taxon>Myrtales</taxon>
        <taxon>Melastomataceae</taxon>
        <taxon>Melastomatoideae</taxon>
        <taxon>Melastomateae</taxon>
        <taxon>Melastoma</taxon>
    </lineage>
</organism>
<comment type="caution">
    <text evidence="1">The sequence shown here is derived from an EMBL/GenBank/DDBJ whole genome shotgun (WGS) entry which is preliminary data.</text>
</comment>
<reference evidence="2" key="1">
    <citation type="journal article" date="2023" name="Front. Plant Sci.">
        <title>Chromosomal-level genome assembly of Melastoma candidum provides insights into trichome evolution.</title>
        <authorList>
            <person name="Zhong Y."/>
            <person name="Wu W."/>
            <person name="Sun C."/>
            <person name="Zou P."/>
            <person name="Liu Y."/>
            <person name="Dai S."/>
            <person name="Zhou R."/>
        </authorList>
    </citation>
    <scope>NUCLEOTIDE SEQUENCE [LARGE SCALE GENOMIC DNA]</scope>
</reference>
<gene>
    <name evidence="1" type="ORF">MLD38_038030</name>
</gene>
<evidence type="ECO:0000313" key="2">
    <source>
        <dbReference type="Proteomes" id="UP001057402"/>
    </source>
</evidence>
<dbReference type="EMBL" id="CM042891">
    <property type="protein sequence ID" value="KAI4302256.1"/>
    <property type="molecule type" value="Genomic_DNA"/>
</dbReference>
<proteinExistence type="predicted"/>